<dbReference type="EMBL" id="CP019474">
    <property type="protein sequence ID" value="UQC79135.1"/>
    <property type="molecule type" value="Genomic_DNA"/>
</dbReference>
<reference evidence="1" key="1">
    <citation type="journal article" date="2021" name="Mol. Plant Microbe Interact.">
        <title>Complete Genome Sequence of the Plant-Pathogenic Fungus Colletotrichum lupini.</title>
        <authorList>
            <person name="Baroncelli R."/>
            <person name="Pensec F."/>
            <person name="Da Lio D."/>
            <person name="Boufleur T."/>
            <person name="Vicente I."/>
            <person name="Sarrocco S."/>
            <person name="Picot A."/>
            <person name="Baraldi E."/>
            <person name="Sukno S."/>
            <person name="Thon M."/>
            <person name="Le Floch G."/>
        </authorList>
    </citation>
    <scope>NUCLEOTIDE SEQUENCE</scope>
    <source>
        <strain evidence="1">IMI 504893</strain>
    </source>
</reference>
<evidence type="ECO:0000313" key="1">
    <source>
        <dbReference type="EMBL" id="UQC79135.1"/>
    </source>
</evidence>
<evidence type="ECO:0000313" key="2">
    <source>
        <dbReference type="Proteomes" id="UP000830671"/>
    </source>
</evidence>
<name>A0A9Q8SLI7_9PEZI</name>
<dbReference type="AlphaFoldDB" id="A0A9Q8SLI7"/>
<proteinExistence type="predicted"/>
<dbReference type="RefSeq" id="XP_049140768.1">
    <property type="nucleotide sequence ID" value="XM_049283625.1"/>
</dbReference>
<protein>
    <submittedName>
        <fullName evidence="1">Uncharacterized protein</fullName>
    </submittedName>
</protein>
<dbReference type="Proteomes" id="UP000830671">
    <property type="component" value="Chromosome 2"/>
</dbReference>
<gene>
    <name evidence="1" type="ORF">CLUP02_04614</name>
</gene>
<organism evidence="1 2">
    <name type="scientific">Colletotrichum lupini</name>
    <dbReference type="NCBI Taxonomy" id="145971"/>
    <lineage>
        <taxon>Eukaryota</taxon>
        <taxon>Fungi</taxon>
        <taxon>Dikarya</taxon>
        <taxon>Ascomycota</taxon>
        <taxon>Pezizomycotina</taxon>
        <taxon>Sordariomycetes</taxon>
        <taxon>Hypocreomycetidae</taxon>
        <taxon>Glomerellales</taxon>
        <taxon>Glomerellaceae</taxon>
        <taxon>Colletotrichum</taxon>
        <taxon>Colletotrichum acutatum species complex</taxon>
    </lineage>
</organism>
<dbReference type="GeneID" id="73338635"/>
<dbReference type="KEGG" id="clup:CLUP02_04614"/>
<keyword evidence="2" id="KW-1185">Reference proteome</keyword>
<accession>A0A9Q8SLI7</accession>
<sequence length="52" mass="5745">MDRLITRQPEPSLLVLHTKPPLFFGSKMSPEALCYREDAVGAPGHRGIRSAP</sequence>